<evidence type="ECO:0000313" key="2">
    <source>
        <dbReference type="EMBL" id="TKW06465.1"/>
    </source>
</evidence>
<dbReference type="Proteomes" id="UP000298652">
    <property type="component" value="Chromosome 7"/>
</dbReference>
<proteinExistence type="predicted"/>
<protein>
    <submittedName>
        <fullName evidence="2">Uncharacterized protein</fullName>
    </submittedName>
</protein>
<gene>
    <name evidence="2" type="ORF">SEVIR_7G243501v2</name>
</gene>
<dbReference type="Gramene" id="TKW06465">
    <property type="protein sequence ID" value="TKW06465"/>
    <property type="gene ID" value="SEVIR_7G243501v2"/>
</dbReference>
<sequence>MLAQKEPSVHSAHREESRIEPINKTIAKSSARKTKLPTCPESTGVQKVRQEPPIHVSSASRAQVCPSSYSVHSQGQQPVEDIVSHGQQINGYWAVSSTIQHETIEAPNQVNCVEQAQGEYHSKATGWNLKRKRSGKSASVQKGKKKGLTSYPNGGVHLRRSTRLSKQPENPINDEPVQQPATSNQCNSDPLNIDKIISNLCPSPLP</sequence>
<organism evidence="2 3">
    <name type="scientific">Setaria viridis</name>
    <name type="common">Green bristlegrass</name>
    <name type="synonym">Setaria italica subsp. viridis</name>
    <dbReference type="NCBI Taxonomy" id="4556"/>
    <lineage>
        <taxon>Eukaryota</taxon>
        <taxon>Viridiplantae</taxon>
        <taxon>Streptophyta</taxon>
        <taxon>Embryophyta</taxon>
        <taxon>Tracheophyta</taxon>
        <taxon>Spermatophyta</taxon>
        <taxon>Magnoliopsida</taxon>
        <taxon>Liliopsida</taxon>
        <taxon>Poales</taxon>
        <taxon>Poaceae</taxon>
        <taxon>PACMAD clade</taxon>
        <taxon>Panicoideae</taxon>
        <taxon>Panicodae</taxon>
        <taxon>Paniceae</taxon>
        <taxon>Cenchrinae</taxon>
        <taxon>Setaria</taxon>
    </lineage>
</organism>
<dbReference type="AlphaFoldDB" id="A0A4U6TXK8"/>
<feature type="compositionally biased region" description="Basic and acidic residues" evidence="1">
    <location>
        <begin position="12"/>
        <end position="21"/>
    </location>
</feature>
<dbReference type="EMBL" id="CM016558">
    <property type="protein sequence ID" value="TKW06465.1"/>
    <property type="molecule type" value="Genomic_DNA"/>
</dbReference>
<name>A0A4U6TXK8_SETVI</name>
<evidence type="ECO:0000313" key="3">
    <source>
        <dbReference type="Proteomes" id="UP000298652"/>
    </source>
</evidence>
<evidence type="ECO:0000256" key="1">
    <source>
        <dbReference type="SAM" id="MobiDB-lite"/>
    </source>
</evidence>
<reference evidence="2" key="1">
    <citation type="submission" date="2019-03" db="EMBL/GenBank/DDBJ databases">
        <title>WGS assembly of Setaria viridis.</title>
        <authorList>
            <person name="Huang P."/>
            <person name="Jenkins J."/>
            <person name="Grimwood J."/>
            <person name="Barry K."/>
            <person name="Healey A."/>
            <person name="Mamidi S."/>
            <person name="Sreedasyam A."/>
            <person name="Shu S."/>
            <person name="Feldman M."/>
            <person name="Wu J."/>
            <person name="Yu Y."/>
            <person name="Chen C."/>
            <person name="Johnson J."/>
            <person name="Rokhsar D."/>
            <person name="Baxter I."/>
            <person name="Schmutz J."/>
            <person name="Brutnell T."/>
            <person name="Kellogg E."/>
        </authorList>
    </citation>
    <scope>NUCLEOTIDE SEQUENCE [LARGE SCALE GENOMIC DNA]</scope>
</reference>
<accession>A0A4U6TXK8</accession>
<feature type="region of interest" description="Disordered" evidence="1">
    <location>
        <begin position="1"/>
        <end position="61"/>
    </location>
</feature>
<feature type="region of interest" description="Disordered" evidence="1">
    <location>
        <begin position="123"/>
        <end position="190"/>
    </location>
</feature>
<feature type="compositionally biased region" description="Polar residues" evidence="1">
    <location>
        <begin position="179"/>
        <end position="190"/>
    </location>
</feature>
<keyword evidence="3" id="KW-1185">Reference proteome</keyword>